<dbReference type="Gene3D" id="3.30.2010.10">
    <property type="entry name" value="Metalloproteases ('zincins'), catalytic domain"/>
    <property type="match status" value="1"/>
</dbReference>
<dbReference type="Pfam" id="PF01863">
    <property type="entry name" value="YgjP-like"/>
    <property type="match status" value="1"/>
</dbReference>
<reference evidence="2 3" key="1">
    <citation type="submission" date="2019-03" db="EMBL/GenBank/DDBJ databases">
        <title>Metabolic reconstructions from genomes of highly enriched 'Candidatus Accumulibacter' and 'Candidatus Competibacter' bioreactor populations.</title>
        <authorList>
            <person name="Annavajhala M.K."/>
            <person name="Welles L."/>
            <person name="Abbas B."/>
            <person name="Sorokin D."/>
            <person name="Park H."/>
            <person name="Van Loosdrecht M."/>
            <person name="Chandran K."/>
        </authorList>
    </citation>
    <scope>NUCLEOTIDE SEQUENCE [LARGE SCALE GENOMIC DNA]</scope>
    <source>
        <strain evidence="2 3">SBR_G</strain>
    </source>
</reference>
<dbReference type="InterPro" id="IPR002725">
    <property type="entry name" value="YgjP-like_metallopeptidase"/>
</dbReference>
<evidence type="ECO:0000259" key="1">
    <source>
        <dbReference type="Pfam" id="PF01863"/>
    </source>
</evidence>
<dbReference type="CDD" id="cd07344">
    <property type="entry name" value="M48_yhfN_like"/>
    <property type="match status" value="1"/>
</dbReference>
<evidence type="ECO:0000313" key="2">
    <source>
        <dbReference type="EMBL" id="NMQ18756.1"/>
    </source>
</evidence>
<protein>
    <submittedName>
        <fullName evidence="2">M48 family peptidase</fullName>
    </submittedName>
</protein>
<comment type="caution">
    <text evidence="2">The sequence shown here is derived from an EMBL/GenBank/DDBJ whole genome shotgun (WGS) entry which is preliminary data.</text>
</comment>
<proteinExistence type="predicted"/>
<dbReference type="PANTHER" id="PTHR30399">
    <property type="entry name" value="UNCHARACTERIZED PROTEIN YGJP"/>
    <property type="match status" value="1"/>
</dbReference>
<feature type="domain" description="YgjP-like metallopeptidase" evidence="1">
    <location>
        <begin position="52"/>
        <end position="258"/>
    </location>
</feature>
<dbReference type="PANTHER" id="PTHR30399:SF1">
    <property type="entry name" value="UTP PYROPHOSPHATASE"/>
    <property type="match status" value="1"/>
</dbReference>
<name>A0ABX1TLB5_9GAMM</name>
<gene>
    <name evidence="2" type="ORF">E4P82_05790</name>
</gene>
<evidence type="ECO:0000313" key="3">
    <source>
        <dbReference type="Proteomes" id="UP000760480"/>
    </source>
</evidence>
<dbReference type="EMBL" id="SPMZ01000016">
    <property type="protein sequence ID" value="NMQ18756.1"/>
    <property type="molecule type" value="Genomic_DNA"/>
</dbReference>
<sequence>MDGTGAGSDGCGTGAGGVGNRQGLNMAVAVLELADGRRIPYRVTVSPRGHAIRFRLSALGGLVVTIPRGFDRSRLGVIIDGKRDWVLHHLELFEAANPPPATLTPPREFRLLALAEIWRVEYRTLSVKTGGACTAGPGRIVVADQVENVAACHVALHRWLARRGRDTLTPWLERMSGETGLQYGGVSIKGQRTRWGSCSARGGINLNYKLLFLPREWVRYVLVHELCHTVELNHSPRFWDLVQRFEPRAREISAALRNARAYLPAWVL</sequence>
<dbReference type="InterPro" id="IPR053136">
    <property type="entry name" value="UTP_pyrophosphatase-like"/>
</dbReference>
<organism evidence="2 3">
    <name type="scientific">Candidatus Competibacter phosphatis</name>
    <dbReference type="NCBI Taxonomy" id="221280"/>
    <lineage>
        <taxon>Bacteria</taxon>
        <taxon>Pseudomonadati</taxon>
        <taxon>Pseudomonadota</taxon>
        <taxon>Gammaproteobacteria</taxon>
        <taxon>Candidatus Competibacteraceae</taxon>
        <taxon>Candidatus Competibacter</taxon>
    </lineage>
</organism>
<accession>A0ABX1TLB5</accession>
<keyword evidence="3" id="KW-1185">Reference proteome</keyword>
<dbReference type="Proteomes" id="UP000760480">
    <property type="component" value="Unassembled WGS sequence"/>
</dbReference>